<feature type="transmembrane region" description="Helical" evidence="1">
    <location>
        <begin position="12"/>
        <end position="38"/>
    </location>
</feature>
<dbReference type="InterPro" id="IPR016923">
    <property type="entry name" value="UCP029509"/>
</dbReference>
<keyword evidence="1" id="KW-0812">Transmembrane</keyword>
<feature type="transmembrane region" description="Helical" evidence="1">
    <location>
        <begin position="50"/>
        <end position="74"/>
    </location>
</feature>
<sequence>MSSLASPPRPVAAHAIYALLNPIPFGCFVAALVFDIVYLRSGVMQWAKGAAWLLAIGLVFAVVPRLLNLARVWFTARHLATRTDRFDFWLNLFAIVAAILNSFVHSRDAYAIVPAGLWLSVLTVILLCIGAVVVAVQGIRQGNTGHE</sequence>
<keyword evidence="1" id="KW-0472">Membrane</keyword>
<dbReference type="RefSeq" id="WP_162350924.1">
    <property type="nucleotide sequence ID" value="NZ_QOVG01000017.1"/>
</dbReference>
<dbReference type="Pfam" id="PF09990">
    <property type="entry name" value="DUF2231"/>
    <property type="match status" value="1"/>
</dbReference>
<comment type="caution">
    <text evidence="3">The sequence shown here is derived from an EMBL/GenBank/DDBJ whole genome shotgun (WGS) entry which is preliminary data.</text>
</comment>
<evidence type="ECO:0000313" key="4">
    <source>
        <dbReference type="Proteomes" id="UP001429354"/>
    </source>
</evidence>
<feature type="transmembrane region" description="Helical" evidence="1">
    <location>
        <begin position="86"/>
        <end position="104"/>
    </location>
</feature>
<gene>
    <name evidence="3" type="ORF">DT603_15605</name>
</gene>
<evidence type="ECO:0000313" key="3">
    <source>
        <dbReference type="EMBL" id="NDK40263.1"/>
    </source>
</evidence>
<dbReference type="Proteomes" id="UP001429354">
    <property type="component" value="Unassembled WGS sequence"/>
</dbReference>
<evidence type="ECO:0000259" key="2">
    <source>
        <dbReference type="Pfam" id="PF09990"/>
    </source>
</evidence>
<keyword evidence="4" id="KW-1185">Reference proteome</keyword>
<keyword evidence="1" id="KW-1133">Transmembrane helix</keyword>
<reference evidence="3 4" key="1">
    <citation type="submission" date="2018-07" db="EMBL/GenBank/DDBJ databases">
        <title>Whole genome Sequencing of Pseudoxanthomonas gei KCTC 32298 (T).</title>
        <authorList>
            <person name="Kumar S."/>
            <person name="Bansal K."/>
            <person name="Kaur A."/>
            <person name="Patil P."/>
            <person name="Sharma S."/>
            <person name="Patil P.B."/>
        </authorList>
    </citation>
    <scope>NUCLEOTIDE SEQUENCE [LARGE SCALE GENOMIC DNA]</scope>
    <source>
        <strain evidence="3 4">KCTC 32298</strain>
    </source>
</reference>
<feature type="domain" description="DUF2231" evidence="2">
    <location>
        <begin position="14"/>
        <end position="131"/>
    </location>
</feature>
<dbReference type="EMBL" id="QOVG01000017">
    <property type="protein sequence ID" value="NDK40263.1"/>
    <property type="molecule type" value="Genomic_DNA"/>
</dbReference>
<dbReference type="InterPro" id="IPR019251">
    <property type="entry name" value="DUF2231_TM"/>
</dbReference>
<organism evidence="3 4">
    <name type="scientific">Pseudoxanthomonas gei</name>
    <dbReference type="NCBI Taxonomy" id="1383030"/>
    <lineage>
        <taxon>Bacteria</taxon>
        <taxon>Pseudomonadati</taxon>
        <taxon>Pseudomonadota</taxon>
        <taxon>Gammaproteobacteria</taxon>
        <taxon>Lysobacterales</taxon>
        <taxon>Lysobacteraceae</taxon>
        <taxon>Pseudoxanthomonas</taxon>
    </lineage>
</organism>
<feature type="transmembrane region" description="Helical" evidence="1">
    <location>
        <begin position="116"/>
        <end position="136"/>
    </location>
</feature>
<evidence type="ECO:0000256" key="1">
    <source>
        <dbReference type="SAM" id="Phobius"/>
    </source>
</evidence>
<proteinExistence type="predicted"/>
<accession>A0ABX0AH84</accession>
<name>A0ABX0AH84_9GAMM</name>
<dbReference type="PIRSF" id="PIRSF029509">
    <property type="entry name" value="UCP029509"/>
    <property type="match status" value="1"/>
</dbReference>
<protein>
    <recommendedName>
        <fullName evidence="2">DUF2231 domain-containing protein</fullName>
    </recommendedName>
</protein>